<proteinExistence type="predicted"/>
<dbReference type="SUPFAM" id="SSF52980">
    <property type="entry name" value="Restriction endonuclease-like"/>
    <property type="match status" value="1"/>
</dbReference>
<dbReference type="KEGG" id="nyu:D7D52_16115"/>
<dbReference type="InterPro" id="IPR011335">
    <property type="entry name" value="Restrct_endonuc-II-like"/>
</dbReference>
<dbReference type="Proteomes" id="UP000267164">
    <property type="component" value="Chromosome"/>
</dbReference>
<name>A0A386ZEU2_9NOCA</name>
<evidence type="ECO:0000313" key="3">
    <source>
        <dbReference type="Proteomes" id="UP000267164"/>
    </source>
</evidence>
<feature type="domain" description="DUF559" evidence="1">
    <location>
        <begin position="165"/>
        <end position="268"/>
    </location>
</feature>
<dbReference type="Pfam" id="PF04480">
    <property type="entry name" value="DUF559"/>
    <property type="match status" value="1"/>
</dbReference>
<protein>
    <submittedName>
        <fullName evidence="2">DUF559 domain-containing protein</fullName>
    </submittedName>
</protein>
<gene>
    <name evidence="2" type="ORF">D7D52_16115</name>
</gene>
<keyword evidence="3" id="KW-1185">Reference proteome</keyword>
<sequence>MIRTRGELLAEGIPASTINYRCRSGTYIRLLPGTICLGPPTGLDRCHAVVAWQPSAVLSHRTAAWLHGFLPEEPVCVEATIPKSAARATPPWLHLHRRQLRPDWIDERYDLPVTTAVLTVFDCASALLEREADEMIDLHVGKHVSGQALLELCGSGLHGSNTVRRQLREAATHAASEPERLFARALARRGVHLLPNHPVGPFVCDFVDERSRTIIEIDGREFHSDSSTFRRDRRRQNALLLGGYLVLRYAAADIYQSLDQCADEAAAVIRERRR</sequence>
<dbReference type="AlphaFoldDB" id="A0A386ZEU2"/>
<dbReference type="OrthoDB" id="2594539at2"/>
<dbReference type="EMBL" id="CP032568">
    <property type="protein sequence ID" value="AYF75135.1"/>
    <property type="molecule type" value="Genomic_DNA"/>
</dbReference>
<accession>A0A386ZEU2</accession>
<dbReference type="InterPro" id="IPR007569">
    <property type="entry name" value="DUF559"/>
</dbReference>
<dbReference type="RefSeq" id="WP_120737345.1">
    <property type="nucleotide sequence ID" value="NZ_CP032568.1"/>
</dbReference>
<evidence type="ECO:0000259" key="1">
    <source>
        <dbReference type="Pfam" id="PF04480"/>
    </source>
</evidence>
<dbReference type="Gene3D" id="3.40.960.10">
    <property type="entry name" value="VSR Endonuclease"/>
    <property type="match status" value="1"/>
</dbReference>
<reference evidence="2 3" key="1">
    <citation type="submission" date="2018-09" db="EMBL/GenBank/DDBJ databases">
        <title>Nocardia yunnanensis sp. nov., an actinomycete isolated from a soil sample.</title>
        <authorList>
            <person name="Zhang J."/>
        </authorList>
    </citation>
    <scope>NUCLEOTIDE SEQUENCE [LARGE SCALE GENOMIC DNA]</scope>
    <source>
        <strain evidence="2 3">CFHS0054</strain>
    </source>
</reference>
<evidence type="ECO:0000313" key="2">
    <source>
        <dbReference type="EMBL" id="AYF75135.1"/>
    </source>
</evidence>
<organism evidence="2 3">
    <name type="scientific">Nocardia yunnanensis</name>
    <dbReference type="NCBI Taxonomy" id="2382165"/>
    <lineage>
        <taxon>Bacteria</taxon>
        <taxon>Bacillati</taxon>
        <taxon>Actinomycetota</taxon>
        <taxon>Actinomycetes</taxon>
        <taxon>Mycobacteriales</taxon>
        <taxon>Nocardiaceae</taxon>
        <taxon>Nocardia</taxon>
    </lineage>
</organism>